<accession>A0AAJ4GCR2</accession>
<comment type="subunit">
    <text evidence="7">Monomer.</text>
</comment>
<dbReference type="Proteomes" id="UP000502374">
    <property type="component" value="Chromosome"/>
</dbReference>
<dbReference type="PROSITE" id="PS50823">
    <property type="entry name" value="KH_TYPE_2"/>
    <property type="match status" value="1"/>
</dbReference>
<organism evidence="10 11">
    <name type="scientific">Buchnera aphidicola</name>
    <name type="common">Aphis urticata</name>
    <dbReference type="NCBI Taxonomy" id="2708353"/>
    <lineage>
        <taxon>Bacteria</taxon>
        <taxon>Pseudomonadati</taxon>
        <taxon>Pseudomonadota</taxon>
        <taxon>Gammaproteobacteria</taxon>
        <taxon>Enterobacterales</taxon>
        <taxon>Erwiniaceae</taxon>
        <taxon>Buchnera</taxon>
    </lineage>
</organism>
<dbReference type="SUPFAM" id="SSF54814">
    <property type="entry name" value="Prokaryotic type KH domain (KH-domain type II)"/>
    <property type="match status" value="1"/>
</dbReference>
<dbReference type="NCBIfam" id="TIGR00231">
    <property type="entry name" value="small_GTP"/>
    <property type="match status" value="1"/>
</dbReference>
<dbReference type="InterPro" id="IPR004044">
    <property type="entry name" value="KH_dom_type_2"/>
</dbReference>
<dbReference type="GO" id="GO:0043024">
    <property type="term" value="F:ribosomal small subunit binding"/>
    <property type="evidence" value="ECO:0007669"/>
    <property type="project" value="TreeGrafter"/>
</dbReference>
<dbReference type="Pfam" id="PF07650">
    <property type="entry name" value="KH_2"/>
    <property type="match status" value="1"/>
</dbReference>
<keyword evidence="4 7" id="KW-0547">Nucleotide-binding</keyword>
<evidence type="ECO:0000256" key="5">
    <source>
        <dbReference type="ARBA" id="ARBA00022884"/>
    </source>
</evidence>
<dbReference type="Gene3D" id="3.30.300.20">
    <property type="match status" value="1"/>
</dbReference>
<dbReference type="GO" id="GO:0005525">
    <property type="term" value="F:GTP binding"/>
    <property type="evidence" value="ECO:0007669"/>
    <property type="project" value="UniProtKB-UniRule"/>
</dbReference>
<dbReference type="Gene3D" id="3.40.50.300">
    <property type="entry name" value="P-loop containing nucleotide triphosphate hydrolases"/>
    <property type="match status" value="1"/>
</dbReference>
<keyword evidence="7" id="KW-1003">Cell membrane</keyword>
<gene>
    <name evidence="7" type="primary">era</name>
    <name evidence="10" type="ORF">G4B00_01300</name>
</gene>
<dbReference type="GO" id="GO:0005829">
    <property type="term" value="C:cytosol"/>
    <property type="evidence" value="ECO:0007669"/>
    <property type="project" value="TreeGrafter"/>
</dbReference>
<comment type="similarity">
    <text evidence="1 7 8">Belongs to the TRAFAC class TrmE-Era-EngA-EngB-Septin-like GTPase superfamily. Era GTPase family.</text>
</comment>
<dbReference type="InterPro" id="IPR027417">
    <property type="entry name" value="P-loop_NTPase"/>
</dbReference>
<evidence type="ECO:0000259" key="9">
    <source>
        <dbReference type="PROSITE" id="PS50823"/>
    </source>
</evidence>
<dbReference type="InterPro" id="IPR015946">
    <property type="entry name" value="KH_dom-like_a/b"/>
</dbReference>
<evidence type="ECO:0000256" key="4">
    <source>
        <dbReference type="ARBA" id="ARBA00022741"/>
    </source>
</evidence>
<evidence type="ECO:0000313" key="10">
    <source>
        <dbReference type="EMBL" id="QIQ41289.1"/>
    </source>
</evidence>
<dbReference type="PANTHER" id="PTHR42698">
    <property type="entry name" value="GTPASE ERA"/>
    <property type="match status" value="1"/>
</dbReference>
<keyword evidence="6 7" id="KW-0342">GTP-binding</keyword>
<keyword evidence="7" id="KW-0963">Cytoplasm</keyword>
<name>A0AAJ4GCR2_9GAMM</name>
<comment type="subcellular location">
    <subcellularLocation>
        <location evidence="7">Cytoplasm</location>
    </subcellularLocation>
    <subcellularLocation>
        <location evidence="7">Cell membrane</location>
        <topology evidence="7">Peripheral membrane protein</topology>
    </subcellularLocation>
</comment>
<dbReference type="CDD" id="cd22534">
    <property type="entry name" value="KH-II_Era"/>
    <property type="match status" value="1"/>
</dbReference>
<dbReference type="PRINTS" id="PR00326">
    <property type="entry name" value="GTP1OBG"/>
</dbReference>
<dbReference type="InterPro" id="IPR030388">
    <property type="entry name" value="G_ERA_dom"/>
</dbReference>
<comment type="function">
    <text evidence="7">An essential GTPase that binds both GDP and GTP, with rapid nucleotide exchange. Plays a role in 16S rRNA processing and 30S ribosomal subunit biogenesis and possibly also in cell cycle regulation and energy metabolism.</text>
</comment>
<dbReference type="Pfam" id="PF01926">
    <property type="entry name" value="MMR_HSR1"/>
    <property type="match status" value="1"/>
</dbReference>
<dbReference type="EMBL" id="CP048744">
    <property type="protein sequence ID" value="QIQ41289.1"/>
    <property type="molecule type" value="Genomic_DNA"/>
</dbReference>
<evidence type="ECO:0000256" key="6">
    <source>
        <dbReference type="ARBA" id="ARBA00023134"/>
    </source>
</evidence>
<dbReference type="GO" id="GO:0000028">
    <property type="term" value="P:ribosomal small subunit assembly"/>
    <property type="evidence" value="ECO:0007669"/>
    <property type="project" value="TreeGrafter"/>
</dbReference>
<dbReference type="InterPro" id="IPR009019">
    <property type="entry name" value="KH_sf_prok-type"/>
</dbReference>
<keyword evidence="7" id="KW-0699">rRNA-binding</keyword>
<feature type="binding site" evidence="7">
    <location>
        <begin position="61"/>
        <end position="65"/>
    </location>
    <ligand>
        <name>GTP</name>
        <dbReference type="ChEBI" id="CHEBI:37565"/>
    </ligand>
</feature>
<evidence type="ECO:0000313" key="11">
    <source>
        <dbReference type="Proteomes" id="UP000502374"/>
    </source>
</evidence>
<reference evidence="10 11" key="1">
    <citation type="submission" date="2020-02" db="EMBL/GenBank/DDBJ databases">
        <title>Parallel evolution in the integration of a co-obligate aphid symbiosis.</title>
        <authorList>
            <person name="Monnin D."/>
            <person name="Jackson R."/>
            <person name="Kiers E.T."/>
            <person name="Bunker M."/>
            <person name="Ellers J."/>
            <person name="Henry L.M."/>
        </authorList>
    </citation>
    <scope>NUCLEOTIDE SEQUENCE [LARGE SCALE GENOMIC DNA]</scope>
    <source>
        <strain evidence="10">AURT-53B</strain>
    </source>
</reference>
<dbReference type="AlphaFoldDB" id="A0AAJ4GCR2"/>
<dbReference type="GO" id="GO:0070181">
    <property type="term" value="F:small ribosomal subunit rRNA binding"/>
    <property type="evidence" value="ECO:0007669"/>
    <property type="project" value="UniProtKB-UniRule"/>
</dbReference>
<dbReference type="PANTHER" id="PTHR42698:SF1">
    <property type="entry name" value="GTPASE ERA, MITOCHONDRIAL"/>
    <property type="match status" value="1"/>
</dbReference>
<dbReference type="NCBIfam" id="NF000908">
    <property type="entry name" value="PRK00089.1"/>
    <property type="match status" value="1"/>
</dbReference>
<evidence type="ECO:0000256" key="8">
    <source>
        <dbReference type="RuleBase" id="RU003761"/>
    </source>
</evidence>
<dbReference type="SUPFAM" id="SSF52540">
    <property type="entry name" value="P-loop containing nucleoside triphosphate hydrolases"/>
    <property type="match status" value="1"/>
</dbReference>
<sequence length="272" mass="31953">MNKQEYCGYITIIGRPNVGKSTLINEIVGKNISITSKKKNTTQFNIIGIKNNKNYQSIYIDTPGVYYHDIKNLKIIKNTNLIVFVIDRNIWKKEDEIIYNKIKTMNIPIIYAINKMDQLLNKNHILSYIKILAKKTNSTEIVPISVKKRQNIIALEKVVKKYLPKNKHIFPKNYITTNSFKFSISEIIRKQLIFFVRHELPSILKVKIESMKYNTKKIHINAIICVENKRQKKIVIGNQGAMIKKISMSSRYYLEQENNKKVHLLIWVREKL</sequence>
<protein>
    <recommendedName>
        <fullName evidence="2 7">GTPase Era</fullName>
    </recommendedName>
</protein>
<dbReference type="NCBIfam" id="TIGR00436">
    <property type="entry name" value="era"/>
    <property type="match status" value="1"/>
</dbReference>
<dbReference type="GO" id="GO:0003924">
    <property type="term" value="F:GTPase activity"/>
    <property type="evidence" value="ECO:0007669"/>
    <property type="project" value="UniProtKB-UniRule"/>
</dbReference>
<dbReference type="HAMAP" id="MF_00367">
    <property type="entry name" value="GTPase_Era"/>
    <property type="match status" value="1"/>
</dbReference>
<keyword evidence="3 7" id="KW-0690">Ribosome biogenesis</keyword>
<feature type="binding site" evidence="7">
    <location>
        <begin position="114"/>
        <end position="117"/>
    </location>
    <ligand>
        <name>GTP</name>
        <dbReference type="ChEBI" id="CHEBI:37565"/>
    </ligand>
</feature>
<evidence type="ECO:0000256" key="7">
    <source>
        <dbReference type="HAMAP-Rule" id="MF_00367"/>
    </source>
</evidence>
<evidence type="ECO:0000256" key="2">
    <source>
        <dbReference type="ARBA" id="ARBA00020484"/>
    </source>
</evidence>
<dbReference type="InterPro" id="IPR006073">
    <property type="entry name" value="GTP-bd"/>
</dbReference>
<dbReference type="GO" id="GO:0005886">
    <property type="term" value="C:plasma membrane"/>
    <property type="evidence" value="ECO:0007669"/>
    <property type="project" value="UniProtKB-SubCell"/>
</dbReference>
<proteinExistence type="inferred from homology"/>
<dbReference type="InterPro" id="IPR005225">
    <property type="entry name" value="Small_GTP-bd"/>
</dbReference>
<dbReference type="CDD" id="cd04163">
    <property type="entry name" value="Era"/>
    <property type="match status" value="1"/>
</dbReference>
<dbReference type="InterPro" id="IPR005662">
    <property type="entry name" value="GTPase_Era-like"/>
</dbReference>
<evidence type="ECO:0000256" key="1">
    <source>
        <dbReference type="ARBA" id="ARBA00007921"/>
    </source>
</evidence>
<feature type="domain" description="KH type-2" evidence="9">
    <location>
        <begin position="196"/>
        <end position="272"/>
    </location>
</feature>
<keyword evidence="5 7" id="KW-0694">RNA-binding</keyword>
<feature type="binding site" evidence="7">
    <location>
        <begin position="14"/>
        <end position="21"/>
    </location>
    <ligand>
        <name>GTP</name>
        <dbReference type="ChEBI" id="CHEBI:37565"/>
    </ligand>
</feature>
<evidence type="ECO:0000256" key="3">
    <source>
        <dbReference type="ARBA" id="ARBA00022517"/>
    </source>
</evidence>
<keyword evidence="7" id="KW-0472">Membrane</keyword>